<name>K1WEI4_TRIAC</name>
<evidence type="ECO:0000313" key="1">
    <source>
        <dbReference type="EMBL" id="EKD00024.1"/>
    </source>
</evidence>
<organism evidence="1 2">
    <name type="scientific">Trichosporon asahii var. asahii (strain CBS 8904)</name>
    <name type="common">Yeast</name>
    <dbReference type="NCBI Taxonomy" id="1220162"/>
    <lineage>
        <taxon>Eukaryota</taxon>
        <taxon>Fungi</taxon>
        <taxon>Dikarya</taxon>
        <taxon>Basidiomycota</taxon>
        <taxon>Agaricomycotina</taxon>
        <taxon>Tremellomycetes</taxon>
        <taxon>Trichosporonales</taxon>
        <taxon>Trichosporonaceae</taxon>
        <taxon>Trichosporon</taxon>
    </lineage>
</organism>
<dbReference type="EMBL" id="AMBO01000352">
    <property type="protein sequence ID" value="EKD00024.1"/>
    <property type="molecule type" value="Genomic_DNA"/>
</dbReference>
<reference evidence="1 2" key="1">
    <citation type="journal article" date="2012" name="Eukaryot. Cell">
        <title>Genome sequence of the Trichosporon asahii environmental strain CBS 8904.</title>
        <authorList>
            <person name="Yang R.Y."/>
            <person name="Li H.T."/>
            <person name="Zhu H."/>
            <person name="Zhou G.P."/>
            <person name="Wang M."/>
            <person name="Wang L."/>
        </authorList>
    </citation>
    <scope>NUCLEOTIDE SEQUENCE [LARGE SCALE GENOMIC DNA]</scope>
    <source>
        <strain evidence="1 2">CBS 8904</strain>
    </source>
</reference>
<sequence length="174" mass="18664">MVQDTPTPSPITTLVNELTPVFATNLENAGVSSCKAEETAKAAGEKVKARLTALLKEATSAEKSRILSVSSSVRTQIAGDAKQALFDRMYVLALATWVQAALEVLNGNCEGDHSEPALKCAPLPALYAPDGARLRESPPMKVWNNMCDNIESAYESAKDTVGDWLIAAGEWLKE</sequence>
<dbReference type="Proteomes" id="UP000006757">
    <property type="component" value="Unassembled WGS sequence"/>
</dbReference>
<dbReference type="HOGENOM" id="CLU_1611974_0_0_1"/>
<keyword evidence="2" id="KW-1185">Reference proteome</keyword>
<gene>
    <name evidence="1" type="ORF">A1Q2_05682</name>
</gene>
<evidence type="ECO:0000313" key="2">
    <source>
        <dbReference type="Proteomes" id="UP000006757"/>
    </source>
</evidence>
<comment type="caution">
    <text evidence="1">The sequence shown here is derived from an EMBL/GenBank/DDBJ whole genome shotgun (WGS) entry which is preliminary data.</text>
</comment>
<dbReference type="AlphaFoldDB" id="K1WEI4"/>
<accession>K1WEI4</accession>
<dbReference type="InParanoid" id="K1WEI4"/>
<protein>
    <submittedName>
        <fullName evidence="1">Uncharacterized protein</fullName>
    </submittedName>
</protein>
<proteinExistence type="predicted"/>